<feature type="transmembrane region" description="Helical" evidence="5">
    <location>
        <begin position="178"/>
        <end position="199"/>
    </location>
</feature>
<feature type="transmembrane region" description="Helical" evidence="5">
    <location>
        <begin position="267"/>
        <end position="285"/>
    </location>
</feature>
<reference evidence="6" key="1">
    <citation type="journal article" date="2020" name="Stud. Mycol.">
        <title>101 Dothideomycetes genomes: a test case for predicting lifestyles and emergence of pathogens.</title>
        <authorList>
            <person name="Haridas S."/>
            <person name="Albert R."/>
            <person name="Binder M."/>
            <person name="Bloem J."/>
            <person name="Labutti K."/>
            <person name="Salamov A."/>
            <person name="Andreopoulos B."/>
            <person name="Baker S."/>
            <person name="Barry K."/>
            <person name="Bills G."/>
            <person name="Bluhm B."/>
            <person name="Cannon C."/>
            <person name="Castanera R."/>
            <person name="Culley D."/>
            <person name="Daum C."/>
            <person name="Ezra D."/>
            <person name="Gonzalez J."/>
            <person name="Henrissat B."/>
            <person name="Kuo A."/>
            <person name="Liang C."/>
            <person name="Lipzen A."/>
            <person name="Lutzoni F."/>
            <person name="Magnuson J."/>
            <person name="Mondo S."/>
            <person name="Nolan M."/>
            <person name="Ohm R."/>
            <person name="Pangilinan J."/>
            <person name="Park H.-J."/>
            <person name="Ramirez L."/>
            <person name="Alfaro M."/>
            <person name="Sun H."/>
            <person name="Tritt A."/>
            <person name="Yoshinaga Y."/>
            <person name="Zwiers L.-H."/>
            <person name="Turgeon B."/>
            <person name="Goodwin S."/>
            <person name="Spatafora J."/>
            <person name="Crous P."/>
            <person name="Grigoriev I."/>
        </authorList>
    </citation>
    <scope>NUCLEOTIDE SEQUENCE</scope>
    <source>
        <strain evidence="6">Tuck. ex Michener</strain>
    </source>
</reference>
<evidence type="ECO:0000256" key="3">
    <source>
        <dbReference type="ARBA" id="ARBA00022989"/>
    </source>
</evidence>
<feature type="transmembrane region" description="Helical" evidence="5">
    <location>
        <begin position="144"/>
        <end position="166"/>
    </location>
</feature>
<organism evidence="6 7">
    <name type="scientific">Viridothelium virens</name>
    <name type="common">Speckled blister lichen</name>
    <name type="synonym">Trypethelium virens</name>
    <dbReference type="NCBI Taxonomy" id="1048519"/>
    <lineage>
        <taxon>Eukaryota</taxon>
        <taxon>Fungi</taxon>
        <taxon>Dikarya</taxon>
        <taxon>Ascomycota</taxon>
        <taxon>Pezizomycotina</taxon>
        <taxon>Dothideomycetes</taxon>
        <taxon>Dothideomycetes incertae sedis</taxon>
        <taxon>Trypetheliales</taxon>
        <taxon>Trypetheliaceae</taxon>
        <taxon>Viridothelium</taxon>
    </lineage>
</organism>
<protein>
    <submittedName>
        <fullName evidence="6">RTA1-domain-containing protein</fullName>
    </submittedName>
</protein>
<evidence type="ECO:0000313" key="7">
    <source>
        <dbReference type="Proteomes" id="UP000800092"/>
    </source>
</evidence>
<name>A0A6A6H4S4_VIRVR</name>
<evidence type="ECO:0000256" key="1">
    <source>
        <dbReference type="ARBA" id="ARBA00004141"/>
    </source>
</evidence>
<dbReference type="Pfam" id="PF04479">
    <property type="entry name" value="RTA1"/>
    <property type="match status" value="1"/>
</dbReference>
<dbReference type="GO" id="GO:0000324">
    <property type="term" value="C:fungal-type vacuole"/>
    <property type="evidence" value="ECO:0007669"/>
    <property type="project" value="TreeGrafter"/>
</dbReference>
<feature type="transmembrane region" description="Helical" evidence="5">
    <location>
        <begin position="46"/>
        <end position="64"/>
    </location>
</feature>
<dbReference type="AlphaFoldDB" id="A0A6A6H4S4"/>
<keyword evidence="3 5" id="KW-1133">Transmembrane helix</keyword>
<feature type="transmembrane region" description="Helical" evidence="5">
    <location>
        <begin position="71"/>
        <end position="91"/>
    </location>
</feature>
<keyword evidence="2 5" id="KW-0812">Transmembrane</keyword>
<dbReference type="EMBL" id="ML991812">
    <property type="protein sequence ID" value="KAF2232818.1"/>
    <property type="molecule type" value="Genomic_DNA"/>
</dbReference>
<feature type="transmembrane region" description="Helical" evidence="5">
    <location>
        <begin position="229"/>
        <end position="247"/>
    </location>
</feature>
<gene>
    <name evidence="6" type="ORF">EV356DRAFT_449458</name>
</gene>
<dbReference type="PANTHER" id="PTHR31465:SF9">
    <property type="entry name" value="SPHINGOID LONG-CHAIN BASE TRANSPORTER RSB1"/>
    <property type="match status" value="1"/>
</dbReference>
<feature type="transmembrane region" description="Helical" evidence="5">
    <location>
        <begin position="103"/>
        <end position="124"/>
    </location>
</feature>
<evidence type="ECO:0000256" key="4">
    <source>
        <dbReference type="ARBA" id="ARBA00023136"/>
    </source>
</evidence>
<dbReference type="InterPro" id="IPR007568">
    <property type="entry name" value="RTA1"/>
</dbReference>
<accession>A0A6A6H4S4</accession>
<evidence type="ECO:0000256" key="2">
    <source>
        <dbReference type="ARBA" id="ARBA00022692"/>
    </source>
</evidence>
<dbReference type="GO" id="GO:0005886">
    <property type="term" value="C:plasma membrane"/>
    <property type="evidence" value="ECO:0007669"/>
    <property type="project" value="TreeGrafter"/>
</dbReference>
<evidence type="ECO:0000313" key="6">
    <source>
        <dbReference type="EMBL" id="KAF2232818.1"/>
    </source>
</evidence>
<proteinExistence type="predicted"/>
<keyword evidence="7" id="KW-1185">Reference proteome</keyword>
<dbReference type="OrthoDB" id="4521223at2759"/>
<comment type="subcellular location">
    <subcellularLocation>
        <location evidence="1">Membrane</location>
        <topology evidence="1">Multi-pass membrane protein</topology>
    </subcellularLocation>
</comment>
<sequence>MGGGGYCLPQYTFNQQYILLKQCTPSTCLVEACGQIKYIPSLGGNVVYMAMFLVLLISQLYLCIRHKTFGFLVGMFGGIALEVLGYGGRIWLNRSIFNFNGFLLYLICLTIAPAFLSGSIYICLGRLVNVNGQHLSRFSAKTYAIVFVSSDLLSLVLQAAGGALAAQANTNSQQQTGINIMIAGLAYQVFSLLLFLALWGEFALRIRRASEDQKNPEYIALRASNKFKYFQFALFLATILILIRSTYRVIELQGGFKGTIANDQPSFMVLEGPMIILAILALTVFHPGLVLKDAWHASGFSFHSNKGGAVEYQMTAKGNDDYSSNSELRGASFR</sequence>
<dbReference type="Proteomes" id="UP000800092">
    <property type="component" value="Unassembled WGS sequence"/>
</dbReference>
<evidence type="ECO:0000256" key="5">
    <source>
        <dbReference type="SAM" id="Phobius"/>
    </source>
</evidence>
<keyword evidence="4 5" id="KW-0472">Membrane</keyword>
<dbReference type="PANTHER" id="PTHR31465">
    <property type="entry name" value="PROTEIN RTA1-RELATED"/>
    <property type="match status" value="1"/>
</dbReference>